<evidence type="ECO:0000313" key="1">
    <source>
        <dbReference type="EMBL" id="CAD8892092.1"/>
    </source>
</evidence>
<proteinExistence type="predicted"/>
<gene>
    <name evidence="1" type="ORF">CHYS00102_LOCUS19298</name>
</gene>
<organism evidence="1">
    <name type="scientific">Corethron hystrix</name>
    <dbReference type="NCBI Taxonomy" id="216773"/>
    <lineage>
        <taxon>Eukaryota</taxon>
        <taxon>Sar</taxon>
        <taxon>Stramenopiles</taxon>
        <taxon>Ochrophyta</taxon>
        <taxon>Bacillariophyta</taxon>
        <taxon>Coscinodiscophyceae</taxon>
        <taxon>Corethrophycidae</taxon>
        <taxon>Corethrales</taxon>
        <taxon>Corethraceae</taxon>
        <taxon>Corethron</taxon>
    </lineage>
</organism>
<accession>A0A7S1BMC9</accession>
<dbReference type="EMBL" id="HBFR01026771">
    <property type="protein sequence ID" value="CAD8892092.1"/>
    <property type="molecule type" value="Transcribed_RNA"/>
</dbReference>
<name>A0A7S1BMC9_9STRA</name>
<sequence>MFTPYPPGTKFLLHVGKRTYPDGDRHLDVMRRDASLTEPDIAALKSLPDGFGRGSAVAILEIGSTRATTLEERSDPAFERRVGAFGADSGAMATEVRRAAWLKKPVRVPGKGGVWKAKVDRSVIPDGWTD</sequence>
<reference evidence="1" key="1">
    <citation type="submission" date="2021-01" db="EMBL/GenBank/DDBJ databases">
        <authorList>
            <person name="Corre E."/>
            <person name="Pelletier E."/>
            <person name="Niang G."/>
            <person name="Scheremetjew M."/>
            <person name="Finn R."/>
            <person name="Kale V."/>
            <person name="Holt S."/>
            <person name="Cochrane G."/>
            <person name="Meng A."/>
            <person name="Brown T."/>
            <person name="Cohen L."/>
        </authorList>
    </citation>
    <scope>NUCLEOTIDE SEQUENCE</scope>
    <source>
        <strain evidence="1">308</strain>
    </source>
</reference>
<protein>
    <submittedName>
        <fullName evidence="1">Uncharacterized protein</fullName>
    </submittedName>
</protein>
<dbReference type="AlphaFoldDB" id="A0A7S1BMC9"/>